<dbReference type="Proteomes" id="UP000518752">
    <property type="component" value="Unassembled WGS sequence"/>
</dbReference>
<proteinExistence type="predicted"/>
<dbReference type="PROSITE" id="PS00092">
    <property type="entry name" value="N6_MTASE"/>
    <property type="match status" value="1"/>
</dbReference>
<dbReference type="GO" id="GO:0005737">
    <property type="term" value="C:cytoplasm"/>
    <property type="evidence" value="ECO:0007669"/>
    <property type="project" value="UniProtKB-SubCell"/>
</dbReference>
<dbReference type="GO" id="GO:0003676">
    <property type="term" value="F:nucleic acid binding"/>
    <property type="evidence" value="ECO:0007669"/>
    <property type="project" value="InterPro"/>
</dbReference>
<dbReference type="InterPro" id="IPR002052">
    <property type="entry name" value="DNA_methylase_N6_adenine_CS"/>
</dbReference>
<dbReference type="SUPFAM" id="SSF53335">
    <property type="entry name" value="S-adenosyl-L-methionine-dependent methyltransferases"/>
    <property type="match status" value="1"/>
</dbReference>
<dbReference type="InterPro" id="IPR029063">
    <property type="entry name" value="SAM-dependent_MTases_sf"/>
</dbReference>
<dbReference type="GO" id="GO:0032259">
    <property type="term" value="P:methylation"/>
    <property type="evidence" value="ECO:0007669"/>
    <property type="project" value="UniProtKB-KW"/>
</dbReference>
<gene>
    <name evidence="5" type="ORF">D9757_006805</name>
</gene>
<keyword evidence="6" id="KW-1185">Reference proteome</keyword>
<dbReference type="Gene3D" id="3.40.50.150">
    <property type="entry name" value="Vaccinia Virus protein VP39"/>
    <property type="match status" value="1"/>
</dbReference>
<evidence type="ECO:0000256" key="1">
    <source>
        <dbReference type="ARBA" id="ARBA00004496"/>
    </source>
</evidence>
<dbReference type="InterPro" id="IPR041370">
    <property type="entry name" value="Mlase_EEF1AKMT1/ZCCHC4"/>
</dbReference>
<accession>A0A8H5M9M8</accession>
<organism evidence="5 6">
    <name type="scientific">Collybiopsis confluens</name>
    <dbReference type="NCBI Taxonomy" id="2823264"/>
    <lineage>
        <taxon>Eukaryota</taxon>
        <taxon>Fungi</taxon>
        <taxon>Dikarya</taxon>
        <taxon>Basidiomycota</taxon>
        <taxon>Agaricomycotina</taxon>
        <taxon>Agaricomycetes</taxon>
        <taxon>Agaricomycetidae</taxon>
        <taxon>Agaricales</taxon>
        <taxon>Marasmiineae</taxon>
        <taxon>Omphalotaceae</taxon>
        <taxon>Collybiopsis</taxon>
    </lineage>
</organism>
<evidence type="ECO:0000313" key="6">
    <source>
        <dbReference type="Proteomes" id="UP000518752"/>
    </source>
</evidence>
<dbReference type="EMBL" id="JAACJN010000039">
    <property type="protein sequence ID" value="KAF5385611.1"/>
    <property type="molecule type" value="Genomic_DNA"/>
</dbReference>
<dbReference type="Pfam" id="PF10237">
    <property type="entry name" value="N6-adenineMlase"/>
    <property type="match status" value="1"/>
</dbReference>
<reference evidence="5 6" key="1">
    <citation type="journal article" date="2020" name="ISME J.">
        <title>Uncovering the hidden diversity of litter-decomposition mechanisms in mushroom-forming fungi.</title>
        <authorList>
            <person name="Floudas D."/>
            <person name="Bentzer J."/>
            <person name="Ahren D."/>
            <person name="Johansson T."/>
            <person name="Persson P."/>
            <person name="Tunlid A."/>
        </authorList>
    </citation>
    <scope>NUCLEOTIDE SEQUENCE [LARGE SCALE GENOMIC DNA]</scope>
    <source>
        <strain evidence="5 6">CBS 406.79</strain>
    </source>
</reference>
<dbReference type="PANTHER" id="PTHR13200">
    <property type="entry name" value="EEF1A LYSINE METHYLTRANSFERASE 1"/>
    <property type="match status" value="1"/>
</dbReference>
<evidence type="ECO:0000256" key="4">
    <source>
        <dbReference type="ARBA" id="ARBA00022679"/>
    </source>
</evidence>
<dbReference type="AlphaFoldDB" id="A0A8H5M9M8"/>
<comment type="subcellular location">
    <subcellularLocation>
        <location evidence="1">Cytoplasm</location>
    </subcellularLocation>
</comment>
<evidence type="ECO:0000256" key="3">
    <source>
        <dbReference type="ARBA" id="ARBA00022603"/>
    </source>
</evidence>
<keyword evidence="3" id="KW-0489">Methyltransferase</keyword>
<dbReference type="OrthoDB" id="206354at2759"/>
<evidence type="ECO:0008006" key="7">
    <source>
        <dbReference type="Google" id="ProtNLM"/>
    </source>
</evidence>
<name>A0A8H5M9M8_9AGAR</name>
<dbReference type="PANTHER" id="PTHR13200:SF0">
    <property type="entry name" value="EEF1A LYSINE METHYLTRANSFERASE 1"/>
    <property type="match status" value="1"/>
</dbReference>
<dbReference type="CDD" id="cd02440">
    <property type="entry name" value="AdoMet_MTases"/>
    <property type="match status" value="1"/>
</dbReference>
<dbReference type="InterPro" id="IPR019369">
    <property type="entry name" value="Efm5/EEF1AKMT1"/>
</dbReference>
<keyword evidence="2" id="KW-0963">Cytoplasm</keyword>
<protein>
    <recommendedName>
        <fullName evidence="7">Protein-lysine N-methyltransferase</fullName>
    </recommendedName>
</protein>
<dbReference type="GO" id="GO:0016279">
    <property type="term" value="F:protein-lysine N-methyltransferase activity"/>
    <property type="evidence" value="ECO:0007669"/>
    <property type="project" value="InterPro"/>
</dbReference>
<evidence type="ECO:0000256" key="2">
    <source>
        <dbReference type="ARBA" id="ARBA00022490"/>
    </source>
</evidence>
<keyword evidence="4" id="KW-0808">Transferase</keyword>
<evidence type="ECO:0000313" key="5">
    <source>
        <dbReference type="EMBL" id="KAF5385611.1"/>
    </source>
</evidence>
<comment type="caution">
    <text evidence="5">The sequence shown here is derived from an EMBL/GenBank/DDBJ whole genome shotgun (WGS) entry which is preliminary data.</text>
</comment>
<sequence>MSSSDSGSPPTLNPSTLSILDSFLSSKLEQEQLFNSISSPAASALAGLTLDDDDDAEGGEQRMISLDEYKSAFSEDWQLSQFWYTTPFANYLAESILSLCSSSTTTIAYMCCPTAFVASQHLYPRKNDHLLEFDQRFAVLAPRQFVRYDLNEPDDFPDSLKASVDIAVVDPPYLNRTTNQKLAQTIHQILRPDTGKLIIITSKSIEPSLHEIYTEKPLGPLRQTALVVEHGRLANEFACWGSWEGAERFGEELFEA</sequence>